<dbReference type="Proteomes" id="UP000326570">
    <property type="component" value="Unassembled WGS sequence"/>
</dbReference>
<keyword evidence="3" id="KW-1185">Reference proteome</keyword>
<dbReference type="InterPro" id="IPR026444">
    <property type="entry name" value="Secre_tail"/>
</dbReference>
<dbReference type="RefSeq" id="WP_150903736.1">
    <property type="nucleotide sequence ID" value="NZ_VTWT01000005.1"/>
</dbReference>
<dbReference type="AlphaFoldDB" id="A0A5N1IV04"/>
<evidence type="ECO:0000313" key="3">
    <source>
        <dbReference type="Proteomes" id="UP000326570"/>
    </source>
</evidence>
<sequence>MKRIILSLLATSLAAGVQAQITLTSANVPVTAGTRIENQGDLSTPVPTRGANQTWNYGNMALTGSGNIPYNNSVNAQFPGAIEKPAAGELVPGWVYYYQAYLKGTSTNFGVVGHEVKLQRYSLAQFTGGANDSLIFQAQSYTLPATDTYLQFPATINSGWQTTHKHILNAQITVAMAMLNKAPMQRRSYVTLTDSVVGWGSMRVPVASLAGPYPSAPYQALMIKRVEVAVDSFYLNGAPASPLLLGPLGVTQGQIRRNNKYKFYRENAMQPLMVFDFGDNNFTTPQFIVSDNSVSIVGATTKEQAAKLPVQLYPNPTNSSTLTLAFAKPETGNWQLRLTDITGRETFVQTIKNAGAIKQTLALPAQLKNGLYSWQLLDQNGAVRNAGKLNVIR</sequence>
<feature type="chain" id="PRO_5024947737" evidence="1">
    <location>
        <begin position="20"/>
        <end position="393"/>
    </location>
</feature>
<comment type="caution">
    <text evidence="2">The sequence shown here is derived from an EMBL/GenBank/DDBJ whole genome shotgun (WGS) entry which is preliminary data.</text>
</comment>
<evidence type="ECO:0000256" key="1">
    <source>
        <dbReference type="SAM" id="SignalP"/>
    </source>
</evidence>
<proteinExistence type="predicted"/>
<feature type="signal peptide" evidence="1">
    <location>
        <begin position="1"/>
        <end position="19"/>
    </location>
</feature>
<organism evidence="2 3">
    <name type="scientific">Adhaeribacter soli</name>
    <dbReference type="NCBI Taxonomy" id="2607655"/>
    <lineage>
        <taxon>Bacteria</taxon>
        <taxon>Pseudomonadati</taxon>
        <taxon>Bacteroidota</taxon>
        <taxon>Cytophagia</taxon>
        <taxon>Cytophagales</taxon>
        <taxon>Hymenobacteraceae</taxon>
        <taxon>Adhaeribacter</taxon>
    </lineage>
</organism>
<accession>A0A5N1IV04</accession>
<dbReference type="EMBL" id="VTWT01000005">
    <property type="protein sequence ID" value="KAA9333568.1"/>
    <property type="molecule type" value="Genomic_DNA"/>
</dbReference>
<dbReference type="NCBIfam" id="TIGR04183">
    <property type="entry name" value="Por_Secre_tail"/>
    <property type="match status" value="1"/>
</dbReference>
<keyword evidence="1" id="KW-0732">Signal</keyword>
<reference evidence="2 3" key="1">
    <citation type="submission" date="2019-09" db="EMBL/GenBank/DDBJ databases">
        <title>Genome sequence of Adhaeribacter sp. M2.</title>
        <authorList>
            <person name="Srinivasan S."/>
        </authorList>
    </citation>
    <scope>NUCLEOTIDE SEQUENCE [LARGE SCALE GENOMIC DNA]</scope>
    <source>
        <strain evidence="2 3">M2</strain>
    </source>
</reference>
<name>A0A5N1IV04_9BACT</name>
<evidence type="ECO:0000313" key="2">
    <source>
        <dbReference type="EMBL" id="KAA9333568.1"/>
    </source>
</evidence>
<gene>
    <name evidence="2" type="ORF">F0P94_09940</name>
</gene>
<protein>
    <submittedName>
        <fullName evidence="2">T9SS type A sorting domain-containing protein</fullName>
    </submittedName>
</protein>